<comment type="caution">
    <text evidence="1">The sequence shown here is derived from an EMBL/GenBank/DDBJ whole genome shotgun (WGS) entry which is preliminary data.</text>
</comment>
<evidence type="ECO:0000313" key="1">
    <source>
        <dbReference type="EMBL" id="KAF4028930.1"/>
    </source>
</evidence>
<reference evidence="1" key="1">
    <citation type="submission" date="2020-04" db="EMBL/GenBank/DDBJ databases">
        <title>Hybrid Assembly of Korean Phytophthora infestans isolates.</title>
        <authorList>
            <person name="Prokchorchik M."/>
            <person name="Lee Y."/>
            <person name="Seo J."/>
            <person name="Cho J.-H."/>
            <person name="Park Y.-E."/>
            <person name="Jang D.-C."/>
            <person name="Im J.-S."/>
            <person name="Choi J.-G."/>
            <person name="Park H.-J."/>
            <person name="Lee G.-B."/>
            <person name="Lee Y.-G."/>
            <person name="Hong S.-Y."/>
            <person name="Cho K."/>
            <person name="Sohn K.H."/>
        </authorList>
    </citation>
    <scope>NUCLEOTIDE SEQUENCE</scope>
    <source>
        <strain evidence="1">KR_1_A1</strain>
    </source>
</reference>
<protein>
    <submittedName>
        <fullName evidence="1">Uncharacterized protein</fullName>
    </submittedName>
</protein>
<dbReference type="Proteomes" id="UP000602510">
    <property type="component" value="Unassembled WGS sequence"/>
</dbReference>
<evidence type="ECO:0000313" key="2">
    <source>
        <dbReference type="Proteomes" id="UP000602510"/>
    </source>
</evidence>
<dbReference type="AlphaFoldDB" id="A0A833SJG8"/>
<dbReference type="EMBL" id="WSZM01000926">
    <property type="protein sequence ID" value="KAF4028930.1"/>
    <property type="molecule type" value="Genomic_DNA"/>
</dbReference>
<accession>A0A833SJG8</accession>
<keyword evidence="2" id="KW-1185">Reference proteome</keyword>
<gene>
    <name evidence="1" type="ORF">GN244_ATG19367</name>
</gene>
<proteinExistence type="predicted"/>
<organism evidence="1 2">
    <name type="scientific">Phytophthora infestans</name>
    <name type="common">Potato late blight agent</name>
    <name type="synonym">Botrytis infestans</name>
    <dbReference type="NCBI Taxonomy" id="4787"/>
    <lineage>
        <taxon>Eukaryota</taxon>
        <taxon>Sar</taxon>
        <taxon>Stramenopiles</taxon>
        <taxon>Oomycota</taxon>
        <taxon>Peronosporomycetes</taxon>
        <taxon>Peronosporales</taxon>
        <taxon>Peronosporaceae</taxon>
        <taxon>Phytophthora</taxon>
    </lineage>
</organism>
<sequence length="88" mass="10129">MRCSAMAESCRLEQSSLMPLDRLIAGFKGFDFVGEPTRIEKMIESQQERIQKSQNQLNLINREFLPGDIESLTLAYFILQMSLSELLE</sequence>
<name>A0A833SJG8_PHYIN</name>